<dbReference type="Proteomes" id="UP000823775">
    <property type="component" value="Unassembled WGS sequence"/>
</dbReference>
<gene>
    <name evidence="2" type="ORF">HAX54_005301</name>
</gene>
<proteinExistence type="predicted"/>
<organism evidence="2 3">
    <name type="scientific">Datura stramonium</name>
    <name type="common">Jimsonweed</name>
    <name type="synonym">Common thornapple</name>
    <dbReference type="NCBI Taxonomy" id="4076"/>
    <lineage>
        <taxon>Eukaryota</taxon>
        <taxon>Viridiplantae</taxon>
        <taxon>Streptophyta</taxon>
        <taxon>Embryophyta</taxon>
        <taxon>Tracheophyta</taxon>
        <taxon>Spermatophyta</taxon>
        <taxon>Magnoliopsida</taxon>
        <taxon>eudicotyledons</taxon>
        <taxon>Gunneridae</taxon>
        <taxon>Pentapetalae</taxon>
        <taxon>asterids</taxon>
        <taxon>lamiids</taxon>
        <taxon>Solanales</taxon>
        <taxon>Solanaceae</taxon>
        <taxon>Solanoideae</taxon>
        <taxon>Datureae</taxon>
        <taxon>Datura</taxon>
    </lineage>
</organism>
<dbReference type="InterPro" id="IPR053151">
    <property type="entry name" value="RNase_H-like"/>
</dbReference>
<dbReference type="Gene3D" id="3.30.420.10">
    <property type="entry name" value="Ribonuclease H-like superfamily/Ribonuclease H"/>
    <property type="match status" value="1"/>
</dbReference>
<dbReference type="InterPro" id="IPR044730">
    <property type="entry name" value="RNase_H-like_dom_plant"/>
</dbReference>
<evidence type="ECO:0000259" key="1">
    <source>
        <dbReference type="Pfam" id="PF13456"/>
    </source>
</evidence>
<feature type="non-terminal residue" evidence="2">
    <location>
        <position position="63"/>
    </location>
</feature>
<feature type="domain" description="RNase H type-1" evidence="1">
    <location>
        <begin position="4"/>
        <end position="62"/>
    </location>
</feature>
<feature type="non-terminal residue" evidence="2">
    <location>
        <position position="1"/>
    </location>
</feature>
<evidence type="ECO:0000313" key="2">
    <source>
        <dbReference type="EMBL" id="MCD7450322.1"/>
    </source>
</evidence>
<dbReference type="EMBL" id="JACEIK010000126">
    <property type="protein sequence ID" value="MCD7450322.1"/>
    <property type="molecule type" value="Genomic_DNA"/>
</dbReference>
<comment type="caution">
    <text evidence="2">The sequence shown here is derived from an EMBL/GenBank/DDBJ whole genome shotgun (WGS) entry which is preliminary data.</text>
</comment>
<dbReference type="InterPro" id="IPR012337">
    <property type="entry name" value="RNaseH-like_sf"/>
</dbReference>
<keyword evidence="3" id="KW-1185">Reference proteome</keyword>
<dbReference type="SUPFAM" id="SSF53098">
    <property type="entry name" value="Ribonuclease H-like"/>
    <property type="match status" value="1"/>
</dbReference>
<evidence type="ECO:0000313" key="3">
    <source>
        <dbReference type="Proteomes" id="UP000823775"/>
    </source>
</evidence>
<dbReference type="PANTHER" id="PTHR47723:SF19">
    <property type="entry name" value="POLYNUCLEOTIDYL TRANSFERASE, RIBONUCLEASE H-LIKE SUPERFAMILY PROTEIN"/>
    <property type="match status" value="1"/>
</dbReference>
<sequence length="63" mass="6763">VKINTNGSRDANGRAGIGGICRDHRGKIIMAFAQSVGMDTSNMAEAKIALKGLEWCYQNGHNN</sequence>
<protein>
    <recommendedName>
        <fullName evidence="1">RNase H type-1 domain-containing protein</fullName>
    </recommendedName>
</protein>
<reference evidence="2 3" key="1">
    <citation type="journal article" date="2021" name="BMC Genomics">
        <title>Datura genome reveals duplications of psychoactive alkaloid biosynthetic genes and high mutation rate following tissue culture.</title>
        <authorList>
            <person name="Rajewski A."/>
            <person name="Carter-House D."/>
            <person name="Stajich J."/>
            <person name="Litt A."/>
        </authorList>
    </citation>
    <scope>NUCLEOTIDE SEQUENCE [LARGE SCALE GENOMIC DNA]</scope>
    <source>
        <strain evidence="2">AR-01</strain>
    </source>
</reference>
<dbReference type="PANTHER" id="PTHR47723">
    <property type="entry name" value="OS05G0353850 PROTEIN"/>
    <property type="match status" value="1"/>
</dbReference>
<name>A0ABS8RUQ5_DATST</name>
<dbReference type="InterPro" id="IPR002156">
    <property type="entry name" value="RNaseH_domain"/>
</dbReference>
<accession>A0ABS8RUQ5</accession>
<dbReference type="Pfam" id="PF13456">
    <property type="entry name" value="RVT_3"/>
    <property type="match status" value="1"/>
</dbReference>
<dbReference type="CDD" id="cd06222">
    <property type="entry name" value="RNase_H_like"/>
    <property type="match status" value="1"/>
</dbReference>
<dbReference type="InterPro" id="IPR036397">
    <property type="entry name" value="RNaseH_sf"/>
</dbReference>